<reference evidence="2" key="1">
    <citation type="submission" date="2023-08" db="EMBL/GenBank/DDBJ databases">
        <authorList>
            <person name="Audoor S."/>
            <person name="Bilcke G."/>
        </authorList>
    </citation>
    <scope>NUCLEOTIDE SEQUENCE</scope>
</reference>
<evidence type="ECO:0000256" key="1">
    <source>
        <dbReference type="SAM" id="MobiDB-lite"/>
    </source>
</evidence>
<feature type="region of interest" description="Disordered" evidence="1">
    <location>
        <begin position="1"/>
        <end position="48"/>
    </location>
</feature>
<dbReference type="EMBL" id="CAKOGP040001847">
    <property type="protein sequence ID" value="CAJ1953973.1"/>
    <property type="molecule type" value="Genomic_DNA"/>
</dbReference>
<dbReference type="Pfam" id="PF11316">
    <property type="entry name" value="Rhamno_transf"/>
    <property type="match status" value="1"/>
</dbReference>
<protein>
    <submittedName>
        <fullName evidence="2">Uncharacterized protein</fullName>
    </submittedName>
</protein>
<feature type="region of interest" description="Disordered" evidence="1">
    <location>
        <begin position="130"/>
        <end position="208"/>
    </location>
</feature>
<dbReference type="InterPro" id="IPR021466">
    <property type="entry name" value="Put_rhamnosyl_transferase"/>
</dbReference>
<feature type="compositionally biased region" description="Basic and acidic residues" evidence="1">
    <location>
        <begin position="165"/>
        <end position="186"/>
    </location>
</feature>
<keyword evidence="3" id="KW-1185">Reference proteome</keyword>
<comment type="caution">
    <text evidence="2">The sequence shown here is derived from an EMBL/GenBank/DDBJ whole genome shotgun (WGS) entry which is preliminary data.</text>
</comment>
<accession>A0AAD2JIQ2</accession>
<evidence type="ECO:0000313" key="2">
    <source>
        <dbReference type="EMBL" id="CAJ1953973.1"/>
    </source>
</evidence>
<name>A0AAD2JIQ2_9STRA</name>
<dbReference type="AlphaFoldDB" id="A0AAD2JIQ2"/>
<sequence length="590" mass="66001">MASSDSMTSSSSDSIDTNGSPSRPQDVGSLLNATMTRRSPRSTRPDYDLLSGLPLQKVRSIEVFPPSPTLVRPASFSRPVKKRRRRSSLTHTTQHLLTLEKCLLLGWCVCFAVGYLVFFQWRSGDAVGPVPGGSNSSIPLDRSPTPEHYIRSRSPLTMGPPAKLLKSEPLRDQSKTSDMPAEKSLKEATASDEELASNSEGVEDEDENGEDPLLVHIIHSRFMQHQPHLVELGLARLALMKEFFLPSLSAQSSQNFLCVIRIDPELNTEVKSALFEALETLGGNFTYLVIASNDNPHSEYWNINKHQANLGAKNIVGGNYTSAKEYMMKTRNILETRLDVDDGLNQFFVEELQDQASEHFDSYYSKQKSNSPWKVWCSSTHFEWQFQPSEMWEVKQDDPQTAPPNVTGTLLSIRSTICITAGLSVAYVAPDPAASGVQTLDLPSTQKHTAIHRNLPKCGSKQAKDKHHSGGCVDFFNLVPTAIRARSPTSAGMYNILWPHHTHENFTEEPPKLQDRYLKEAKRQAIDQAKFWKASEYYFDFGESSASRVHAYLSDHMKEIAEENLVGQCTHGHSCKNSSRLVLESILKEY</sequence>
<proteinExistence type="predicted"/>
<feature type="compositionally biased region" description="Acidic residues" evidence="1">
    <location>
        <begin position="190"/>
        <end position="208"/>
    </location>
</feature>
<evidence type="ECO:0000313" key="3">
    <source>
        <dbReference type="Proteomes" id="UP001295423"/>
    </source>
</evidence>
<organism evidence="2 3">
    <name type="scientific">Cylindrotheca closterium</name>
    <dbReference type="NCBI Taxonomy" id="2856"/>
    <lineage>
        <taxon>Eukaryota</taxon>
        <taxon>Sar</taxon>
        <taxon>Stramenopiles</taxon>
        <taxon>Ochrophyta</taxon>
        <taxon>Bacillariophyta</taxon>
        <taxon>Bacillariophyceae</taxon>
        <taxon>Bacillariophycidae</taxon>
        <taxon>Bacillariales</taxon>
        <taxon>Bacillariaceae</taxon>
        <taxon>Cylindrotheca</taxon>
    </lineage>
</organism>
<gene>
    <name evidence="2" type="ORF">CYCCA115_LOCUS14571</name>
</gene>
<dbReference type="Proteomes" id="UP001295423">
    <property type="component" value="Unassembled WGS sequence"/>
</dbReference>
<feature type="compositionally biased region" description="Low complexity" evidence="1">
    <location>
        <begin position="1"/>
        <end position="22"/>
    </location>
</feature>